<keyword evidence="1" id="KW-1133">Transmembrane helix</keyword>
<dbReference type="Proteomes" id="UP000190897">
    <property type="component" value="Unassembled WGS sequence"/>
</dbReference>
<name>A0A1T5DF43_9BACT</name>
<evidence type="ECO:0000256" key="1">
    <source>
        <dbReference type="SAM" id="Phobius"/>
    </source>
</evidence>
<keyword evidence="1" id="KW-0812">Transmembrane</keyword>
<dbReference type="OrthoDB" id="581894at2"/>
<gene>
    <name evidence="2" type="ORF">SAMN05660293_01569</name>
</gene>
<keyword evidence="3" id="KW-1185">Reference proteome</keyword>
<keyword evidence="1" id="KW-0472">Membrane</keyword>
<dbReference type="Pfam" id="PF10670">
    <property type="entry name" value="DUF4198"/>
    <property type="match status" value="1"/>
</dbReference>
<evidence type="ECO:0000313" key="3">
    <source>
        <dbReference type="Proteomes" id="UP000190897"/>
    </source>
</evidence>
<proteinExistence type="predicted"/>
<evidence type="ECO:0000313" key="2">
    <source>
        <dbReference type="EMBL" id="SKB70110.1"/>
    </source>
</evidence>
<dbReference type="STRING" id="651661.SAMN05660293_01569"/>
<dbReference type="AlphaFoldDB" id="A0A1T5DF43"/>
<accession>A0A1T5DF43</accession>
<sequence length="341" mass="39294">MTFLSKDKPWSIVHGQATELLILNDLLIANYKRIHNEAHKAVWTYHLQCQFKLRALDQINSAKISLKLRGKVIYMKIIRTLPLIASLLVCSIAFAHEFWLEPVKFWLKMNEKVRIDLMVGEDYQGQHTNGHKYKISKLDHYSNGEKQDIRTKVYGDSLSSIDISFQQEGSQLVAFNNTNKFIQLEASKFNEYLRTEGLDNVAKLRQDKNDTLQPGRELYQRCVKTLVQVGNKLDGSYAVNTGMKLEIIPKKNPYAQKSKAPITFKILFDNKPLNNALVLAWHMVDGKTTHEKLRSDKAGLVSFPIDQTGKWMISTVHMIANSKNKEADWQSYWGSYTFGFY</sequence>
<protein>
    <submittedName>
        <fullName evidence="2">Uncharacterized conserved protein, contains GH25 family domain</fullName>
    </submittedName>
</protein>
<organism evidence="2 3">
    <name type="scientific">Dyadobacter psychrophilus</name>
    <dbReference type="NCBI Taxonomy" id="651661"/>
    <lineage>
        <taxon>Bacteria</taxon>
        <taxon>Pseudomonadati</taxon>
        <taxon>Bacteroidota</taxon>
        <taxon>Cytophagia</taxon>
        <taxon>Cytophagales</taxon>
        <taxon>Spirosomataceae</taxon>
        <taxon>Dyadobacter</taxon>
    </lineage>
</organism>
<dbReference type="EMBL" id="FUZA01000002">
    <property type="protein sequence ID" value="SKB70110.1"/>
    <property type="molecule type" value="Genomic_DNA"/>
</dbReference>
<reference evidence="3" key="1">
    <citation type="submission" date="2017-02" db="EMBL/GenBank/DDBJ databases">
        <authorList>
            <person name="Varghese N."/>
            <person name="Submissions S."/>
        </authorList>
    </citation>
    <scope>NUCLEOTIDE SEQUENCE [LARGE SCALE GENOMIC DNA]</scope>
    <source>
        <strain evidence="3">DSM 22270</strain>
    </source>
</reference>
<dbReference type="InterPro" id="IPR019613">
    <property type="entry name" value="DUF4198"/>
</dbReference>
<dbReference type="RefSeq" id="WP_082214144.1">
    <property type="nucleotide sequence ID" value="NZ_FUZA01000002.1"/>
</dbReference>
<feature type="transmembrane region" description="Helical" evidence="1">
    <location>
        <begin position="77"/>
        <end position="99"/>
    </location>
</feature>